<proteinExistence type="predicted"/>
<evidence type="ECO:0000256" key="1">
    <source>
        <dbReference type="SAM" id="MobiDB-lite"/>
    </source>
</evidence>
<keyword evidence="3" id="KW-1185">Reference proteome</keyword>
<feature type="compositionally biased region" description="Polar residues" evidence="1">
    <location>
        <begin position="62"/>
        <end position="74"/>
    </location>
</feature>
<dbReference type="EMBL" id="UYRU01084107">
    <property type="protein sequence ID" value="VDN33677.1"/>
    <property type="molecule type" value="Genomic_DNA"/>
</dbReference>
<feature type="non-terminal residue" evidence="2">
    <location>
        <position position="74"/>
    </location>
</feature>
<dbReference type="Proteomes" id="UP000281553">
    <property type="component" value="Unassembled WGS sequence"/>
</dbReference>
<evidence type="ECO:0000313" key="2">
    <source>
        <dbReference type="EMBL" id="VDN33677.1"/>
    </source>
</evidence>
<sequence>MSSYKKIPHSSPEPPNFMEQSEVKEEGMPTEYCFPIPPRELEIPRVVVTTPDSLHVTDRSGDTGQQENPFSWCQ</sequence>
<evidence type="ECO:0000313" key="3">
    <source>
        <dbReference type="Proteomes" id="UP000281553"/>
    </source>
</evidence>
<accession>A0A3P7NGG6</accession>
<dbReference type="AlphaFoldDB" id="A0A3P7NGG6"/>
<feature type="region of interest" description="Disordered" evidence="1">
    <location>
        <begin position="1"/>
        <end position="26"/>
    </location>
</feature>
<feature type="region of interest" description="Disordered" evidence="1">
    <location>
        <begin position="54"/>
        <end position="74"/>
    </location>
</feature>
<reference evidence="2 3" key="1">
    <citation type="submission" date="2018-11" db="EMBL/GenBank/DDBJ databases">
        <authorList>
            <consortium name="Pathogen Informatics"/>
        </authorList>
    </citation>
    <scope>NUCLEOTIDE SEQUENCE [LARGE SCALE GENOMIC DNA]</scope>
</reference>
<organism evidence="2 3">
    <name type="scientific">Dibothriocephalus latus</name>
    <name type="common">Fish tapeworm</name>
    <name type="synonym">Diphyllobothrium latum</name>
    <dbReference type="NCBI Taxonomy" id="60516"/>
    <lineage>
        <taxon>Eukaryota</taxon>
        <taxon>Metazoa</taxon>
        <taxon>Spiralia</taxon>
        <taxon>Lophotrochozoa</taxon>
        <taxon>Platyhelminthes</taxon>
        <taxon>Cestoda</taxon>
        <taxon>Eucestoda</taxon>
        <taxon>Diphyllobothriidea</taxon>
        <taxon>Diphyllobothriidae</taxon>
        <taxon>Dibothriocephalus</taxon>
    </lineage>
</organism>
<protein>
    <submittedName>
        <fullName evidence="2">Uncharacterized protein</fullName>
    </submittedName>
</protein>
<name>A0A3P7NGG6_DIBLA</name>
<gene>
    <name evidence="2" type="ORF">DILT_LOCUS16300</name>
</gene>